<dbReference type="Gene3D" id="1.20.5.250">
    <property type="match status" value="1"/>
</dbReference>
<dbReference type="SMR" id="A0A110B4Z6"/>
<dbReference type="InterPro" id="IPR000066">
    <property type="entry name" value="Antenna_a/b"/>
</dbReference>
<evidence type="ECO:0000256" key="1">
    <source>
        <dbReference type="ARBA" id="ARBA00002455"/>
    </source>
</evidence>
<dbReference type="GO" id="GO:0046872">
    <property type="term" value="F:metal ion binding"/>
    <property type="evidence" value="ECO:0007669"/>
    <property type="project" value="UniProtKB-KW"/>
</dbReference>
<dbReference type="InterPro" id="IPR023623">
    <property type="entry name" value="Antenna_beta_CS"/>
</dbReference>
<keyword evidence="13 15" id="KW-0472">Membrane</keyword>
<keyword evidence="11 15" id="KW-1133">Transmembrane helix</keyword>
<dbReference type="EMBL" id="AP017372">
    <property type="protein sequence ID" value="BAU57505.1"/>
    <property type="molecule type" value="Genomic_DNA"/>
</dbReference>
<dbReference type="KEGG" id="hhk:HH1059_08130"/>
<keyword evidence="8" id="KW-0479">Metal-binding</keyword>
<dbReference type="GO" id="GO:0005886">
    <property type="term" value="C:plasma membrane"/>
    <property type="evidence" value="ECO:0007669"/>
    <property type="project" value="UniProtKB-SubCell"/>
</dbReference>
<keyword evidence="14" id="KW-0437">Light-harvesting polypeptide</keyword>
<keyword evidence="6" id="KW-0042">Antenna complex</keyword>
<protein>
    <recommendedName>
        <fullName evidence="16">Antenna complex alpha/beta subunit domain-containing protein</fullName>
    </recommendedName>
</protein>
<organism evidence="17 18">
    <name type="scientific">Halorhodospira halochloris</name>
    <name type="common">Ectothiorhodospira halochloris</name>
    <dbReference type="NCBI Taxonomy" id="1052"/>
    <lineage>
        <taxon>Bacteria</taxon>
        <taxon>Pseudomonadati</taxon>
        <taxon>Pseudomonadota</taxon>
        <taxon>Gammaproteobacteria</taxon>
        <taxon>Chromatiales</taxon>
        <taxon>Ectothiorhodospiraceae</taxon>
        <taxon>Halorhodospira</taxon>
    </lineage>
</organism>
<dbReference type="OrthoDB" id="5739887at2"/>
<evidence type="ECO:0000313" key="18">
    <source>
        <dbReference type="Proteomes" id="UP000218890"/>
    </source>
</evidence>
<feature type="transmembrane region" description="Helical" evidence="15">
    <location>
        <begin position="27"/>
        <end position="45"/>
    </location>
</feature>
<evidence type="ECO:0000256" key="5">
    <source>
        <dbReference type="ARBA" id="ARBA00022494"/>
    </source>
</evidence>
<dbReference type="GO" id="GO:0019684">
    <property type="term" value="P:photosynthesis, light reaction"/>
    <property type="evidence" value="ECO:0007669"/>
    <property type="project" value="InterPro"/>
</dbReference>
<dbReference type="Pfam" id="PF00556">
    <property type="entry name" value="LHC"/>
    <property type="match status" value="1"/>
</dbReference>
<evidence type="ECO:0007829" key="19">
    <source>
        <dbReference type="PDB" id="8K5O"/>
    </source>
</evidence>
<dbReference type="AlphaFoldDB" id="A0A110B4Z6"/>
<keyword evidence="10" id="KW-0076">Bacteriochlorophyll</keyword>
<dbReference type="EMDB" id="EMD-36907"/>
<dbReference type="SUPFAM" id="SSF56918">
    <property type="entry name" value="Light-harvesting complex subunits"/>
    <property type="match status" value="1"/>
</dbReference>
<dbReference type="Proteomes" id="UP000218890">
    <property type="component" value="Chromosome"/>
</dbReference>
<comment type="function">
    <text evidence="1">Antenna complexes are light-harvesting systems, which transfer the excitation energy to the reaction centers.</text>
</comment>
<evidence type="ECO:0000256" key="14">
    <source>
        <dbReference type="ARBA" id="ARBA00023243"/>
    </source>
</evidence>
<keyword evidence="12" id="KW-0157">Chromophore</keyword>
<evidence type="ECO:0000256" key="12">
    <source>
        <dbReference type="ARBA" id="ARBA00022991"/>
    </source>
</evidence>
<keyword evidence="19" id="KW-0002">3D-structure</keyword>
<keyword evidence="18" id="KW-1185">Reference proteome</keyword>
<evidence type="ECO:0000256" key="7">
    <source>
        <dbReference type="ARBA" id="ARBA00022692"/>
    </source>
</evidence>
<proteinExistence type="evidence at protein level"/>
<feature type="domain" description="Antenna complex alpha/beta subunit" evidence="16">
    <location>
        <begin position="13"/>
        <end position="48"/>
    </location>
</feature>
<evidence type="ECO:0000256" key="2">
    <source>
        <dbReference type="ARBA" id="ARBA00004249"/>
    </source>
</evidence>
<evidence type="ECO:0000256" key="3">
    <source>
        <dbReference type="ARBA" id="ARBA00011052"/>
    </source>
</evidence>
<dbReference type="InterPro" id="IPR035889">
    <property type="entry name" value="Light-harvesting_complex"/>
</dbReference>
<sequence>MANDIRPLRDFTDEEAQEFHQAAVQSFFLYVAVAFVAHLLVWAWRPFWPPEQGYRLEDFAPEEIRTDSFYSDFLPTTSWNSVTEGVNSLAAQLSTVVHYIAPFAG</sequence>
<evidence type="ECO:0000256" key="9">
    <source>
        <dbReference type="ARBA" id="ARBA00022842"/>
    </source>
</evidence>
<accession>A0A110B4Z6</accession>
<evidence type="ECO:0000256" key="11">
    <source>
        <dbReference type="ARBA" id="ARBA00022989"/>
    </source>
</evidence>
<keyword evidence="9" id="KW-0460">Magnesium</keyword>
<reference evidence="17" key="1">
    <citation type="submission" date="2016-02" db="EMBL/GenBank/DDBJ databases">
        <title>Halorhodospira halochloris DSM-1059 complete genome, version 2.</title>
        <authorList>
            <person name="Tsukatani Y."/>
        </authorList>
    </citation>
    <scope>NUCLEOTIDE SEQUENCE</scope>
    <source>
        <strain evidence="17">DSM 1059</strain>
    </source>
</reference>
<keyword evidence="5" id="KW-0148">Chlorophyll</keyword>
<comment type="similarity">
    <text evidence="3">Belongs to the antenna complex beta subunit family.</text>
</comment>
<reference evidence="19" key="2">
    <citation type="journal article" date="2024" name="J. Integr. Plant Biol.">
        <title>Structural insights into the unusual core photocomplex from a triply extremophilic purple bacterium, Halorhodospira halochloris.</title>
        <authorList>
            <person name="Qi C.H."/>
            <person name="Wang G.L."/>
            <person name="Wang F.F."/>
            <person name="Wang J."/>
            <person name="Wang X.P."/>
            <person name="Zou M.J."/>
            <person name="Ma F."/>
            <person name="Madigan M.T."/>
            <person name="Kimura Y."/>
            <person name="Wang-Otomo Z.Y."/>
            <person name="Yu L.J."/>
        </authorList>
    </citation>
    <scope>STRUCTURE BY ELECTRON MICROSCOPY (2.42 ANGSTROMS)</scope>
</reference>
<dbReference type="GO" id="GO:0030077">
    <property type="term" value="C:plasma membrane light-harvesting complex"/>
    <property type="evidence" value="ECO:0007669"/>
    <property type="project" value="InterPro"/>
</dbReference>
<keyword evidence="4" id="KW-1003">Cell membrane</keyword>
<comment type="subcellular location">
    <subcellularLocation>
        <location evidence="2">Cell inner membrane</location>
        <topology evidence="2">Single-pass type II membrane protein</topology>
    </subcellularLocation>
</comment>
<evidence type="ECO:0000256" key="4">
    <source>
        <dbReference type="ARBA" id="ARBA00022475"/>
    </source>
</evidence>
<name>A0A110B4Z6_HALHR</name>
<dbReference type="PDB" id="8K5O">
    <property type="method" value="EM"/>
    <property type="resolution" value="2.42 A"/>
    <property type="chains" value="4=1-105"/>
</dbReference>
<evidence type="ECO:0000256" key="13">
    <source>
        <dbReference type="ARBA" id="ARBA00023136"/>
    </source>
</evidence>
<keyword evidence="7 15" id="KW-0812">Transmembrane</keyword>
<dbReference type="GO" id="GO:0042314">
    <property type="term" value="F:bacteriochlorophyll binding"/>
    <property type="evidence" value="ECO:0007669"/>
    <property type="project" value="UniProtKB-KW"/>
</dbReference>
<evidence type="ECO:0000256" key="15">
    <source>
        <dbReference type="SAM" id="Phobius"/>
    </source>
</evidence>
<dbReference type="PRINTS" id="PR00674">
    <property type="entry name" value="LIGHTHARVSTB"/>
</dbReference>
<dbReference type="RefSeq" id="WP_096408587.1">
    <property type="nucleotide sequence ID" value="NZ_AP017372.2"/>
</dbReference>
<dbReference type="PROSITE" id="PS00969">
    <property type="entry name" value="ANTENNA_COMP_BETA"/>
    <property type="match status" value="1"/>
</dbReference>
<evidence type="ECO:0000256" key="10">
    <source>
        <dbReference type="ARBA" id="ARBA00022956"/>
    </source>
</evidence>
<evidence type="ECO:0000259" key="16">
    <source>
        <dbReference type="Pfam" id="PF00556"/>
    </source>
</evidence>
<evidence type="ECO:0000256" key="8">
    <source>
        <dbReference type="ARBA" id="ARBA00022723"/>
    </source>
</evidence>
<dbReference type="InterPro" id="IPR002362">
    <property type="entry name" value="LHB-1/5"/>
</dbReference>
<gene>
    <name evidence="17" type="ORF">HH1059_08130</name>
</gene>
<evidence type="ECO:0000256" key="6">
    <source>
        <dbReference type="ARBA" id="ARBA00022549"/>
    </source>
</evidence>
<evidence type="ECO:0000313" key="17">
    <source>
        <dbReference type="EMBL" id="BAU57505.1"/>
    </source>
</evidence>
<dbReference type="InterPro" id="IPR023624">
    <property type="entry name" value="Antenna_beta_dom_sf"/>
</dbReference>